<dbReference type="Gene3D" id="3.40.50.300">
    <property type="entry name" value="P-loop containing nucleotide triphosphate hydrolases"/>
    <property type="match status" value="1"/>
</dbReference>
<dbReference type="GO" id="GO:0008146">
    <property type="term" value="F:sulfotransferase activity"/>
    <property type="evidence" value="ECO:0007669"/>
    <property type="project" value="InterPro"/>
</dbReference>
<dbReference type="Proteomes" id="UP000191901">
    <property type="component" value="Chromosome"/>
</dbReference>
<evidence type="ECO:0000259" key="3">
    <source>
        <dbReference type="Pfam" id="PF00685"/>
    </source>
</evidence>
<evidence type="ECO:0000256" key="2">
    <source>
        <dbReference type="ARBA" id="ARBA00022679"/>
    </source>
</evidence>
<reference evidence="4 5" key="1">
    <citation type="journal article" date="2016" name="Biochim. Biophys. Acta">
        <title>Characterization of red-shifted phycobilisomes isolated from the chlorophyll f-containing cyanobacterium Halomicronema hongdechloris.</title>
        <authorList>
            <person name="Li Y."/>
            <person name="Lin Y."/>
            <person name="Garvey C.J."/>
            <person name="Birch D."/>
            <person name="Corkery R.W."/>
            <person name="Loughlin P.C."/>
            <person name="Scheer H."/>
            <person name="Willows R.D."/>
            <person name="Chen M."/>
        </authorList>
    </citation>
    <scope>NUCLEOTIDE SEQUENCE [LARGE SCALE GENOMIC DNA]</scope>
    <source>
        <strain evidence="4 5">C2206</strain>
    </source>
</reference>
<dbReference type="OrthoDB" id="8446141at2"/>
<dbReference type="InterPro" id="IPR027417">
    <property type="entry name" value="P-loop_NTPase"/>
</dbReference>
<dbReference type="SUPFAM" id="SSF52540">
    <property type="entry name" value="P-loop containing nucleoside triphosphate hydrolases"/>
    <property type="match status" value="1"/>
</dbReference>
<dbReference type="AlphaFoldDB" id="A0A1Z3HRJ4"/>
<feature type="domain" description="Sulfotransferase" evidence="3">
    <location>
        <begin position="48"/>
        <end position="300"/>
    </location>
</feature>
<proteinExistence type="inferred from homology"/>
<evidence type="ECO:0000313" key="5">
    <source>
        <dbReference type="Proteomes" id="UP000191901"/>
    </source>
</evidence>
<dbReference type="EMBL" id="CP021983">
    <property type="protein sequence ID" value="ASC72939.1"/>
    <property type="molecule type" value="Genomic_DNA"/>
</dbReference>
<keyword evidence="2" id="KW-0808">Transferase</keyword>
<dbReference type="Pfam" id="PF00685">
    <property type="entry name" value="Sulfotransfer_1"/>
    <property type="match status" value="1"/>
</dbReference>
<dbReference type="PANTHER" id="PTHR11783">
    <property type="entry name" value="SULFOTRANSFERASE SULT"/>
    <property type="match status" value="1"/>
</dbReference>
<name>A0A1Z3HRJ4_9CYAN</name>
<dbReference type="KEGG" id="hhg:XM38_038990"/>
<organism evidence="4 5">
    <name type="scientific">Halomicronema hongdechloris C2206</name>
    <dbReference type="NCBI Taxonomy" id="1641165"/>
    <lineage>
        <taxon>Bacteria</taxon>
        <taxon>Bacillati</taxon>
        <taxon>Cyanobacteriota</taxon>
        <taxon>Cyanophyceae</taxon>
        <taxon>Nodosilineales</taxon>
        <taxon>Nodosilineaceae</taxon>
        <taxon>Halomicronema</taxon>
    </lineage>
</organism>
<evidence type="ECO:0000256" key="1">
    <source>
        <dbReference type="ARBA" id="ARBA00005771"/>
    </source>
</evidence>
<sequence length="317" mass="36723">MTQATLQQSLEIGDRYHYQTPIQWPQKTRELHSHHFDSTIWNEFQFRDDDIIIGSYAKSGTTWTQQIVGQLIFNGAPDVEVAVLSPWLDLRIPPKAIKLPEVEAQTHRRFLKTHLPVDALVFSPKAKYLYVARDGRDVVWSLYNHHANGNEAFYDALNNTPGRVGPALEKPSESVVQYFRDWLDNDGYPFWPFWENIKTWWAIRHLPNVMLLHYADLKRDMPGQIREIAAFLDIPIDENQWPTILEHCSFDYMKRHAEKSAPLGGTFWEGGAQTFVHKGTNGRWKDMLSTEDSQRYEAIALDQLGVDCARWLVNGMA</sequence>
<evidence type="ECO:0000313" key="4">
    <source>
        <dbReference type="EMBL" id="ASC72939.1"/>
    </source>
</evidence>
<dbReference type="RefSeq" id="WP_088430673.1">
    <property type="nucleotide sequence ID" value="NZ_CP021983.2"/>
</dbReference>
<protein>
    <submittedName>
        <fullName evidence="4">Sulfotransferase domain protein</fullName>
    </submittedName>
</protein>
<dbReference type="STRING" id="1641165.XM38_02955"/>
<gene>
    <name evidence="4" type="ORF">XM38_038990</name>
</gene>
<accession>A0A1Z3HRJ4</accession>
<dbReference type="InterPro" id="IPR000863">
    <property type="entry name" value="Sulfotransferase_dom"/>
</dbReference>
<keyword evidence="5" id="KW-1185">Reference proteome</keyword>
<comment type="similarity">
    <text evidence="1">Belongs to the sulfotransferase 1 family.</text>
</comment>